<dbReference type="AlphaFoldDB" id="A0AAV7Z0V8"/>
<proteinExistence type="predicted"/>
<name>A0AAV7Z0V8_9EUKA</name>
<evidence type="ECO:0000313" key="1">
    <source>
        <dbReference type="EMBL" id="KAJ3433683.1"/>
    </source>
</evidence>
<organism evidence="1 2">
    <name type="scientific">Anaeramoeba flamelloides</name>
    <dbReference type="NCBI Taxonomy" id="1746091"/>
    <lineage>
        <taxon>Eukaryota</taxon>
        <taxon>Metamonada</taxon>
        <taxon>Anaeramoebidae</taxon>
        <taxon>Anaeramoeba</taxon>
    </lineage>
</organism>
<dbReference type="GO" id="GO:0016874">
    <property type="term" value="F:ligase activity"/>
    <property type="evidence" value="ECO:0007669"/>
    <property type="project" value="UniProtKB-KW"/>
</dbReference>
<gene>
    <name evidence="1" type="ORF">M0812_22646</name>
</gene>
<evidence type="ECO:0000313" key="2">
    <source>
        <dbReference type="Proteomes" id="UP001146793"/>
    </source>
</evidence>
<accession>A0AAV7Z0V8</accession>
<dbReference type="Proteomes" id="UP001146793">
    <property type="component" value="Unassembled WGS sequence"/>
</dbReference>
<dbReference type="InterPro" id="IPR009091">
    <property type="entry name" value="RCC1/BLIP-II"/>
</dbReference>
<comment type="caution">
    <text evidence="1">The sequence shown here is derived from an EMBL/GenBank/DDBJ whole genome shotgun (WGS) entry which is preliminary data.</text>
</comment>
<reference evidence="1" key="1">
    <citation type="submission" date="2022-08" db="EMBL/GenBank/DDBJ databases">
        <title>Novel sulphate-reducing endosymbionts in the free-living metamonad Anaeramoeba.</title>
        <authorList>
            <person name="Jerlstrom-Hultqvist J."/>
            <person name="Cepicka I."/>
            <person name="Gallot-Lavallee L."/>
            <person name="Salas-Leiva D."/>
            <person name="Curtis B.A."/>
            <person name="Zahonova K."/>
            <person name="Pipaliya S."/>
            <person name="Dacks J."/>
            <person name="Roger A.J."/>
        </authorList>
    </citation>
    <scope>NUCLEOTIDE SEQUENCE</scope>
    <source>
        <strain evidence="1">Busselton2</strain>
    </source>
</reference>
<dbReference type="SUPFAM" id="SSF50985">
    <property type="entry name" value="RCC1/BLIP-II"/>
    <property type="match status" value="1"/>
</dbReference>
<dbReference type="EMBL" id="JANTQA010000047">
    <property type="protein sequence ID" value="KAJ3433683.1"/>
    <property type="molecule type" value="Genomic_DNA"/>
</dbReference>
<keyword evidence="1" id="KW-0436">Ligase</keyword>
<protein>
    <submittedName>
        <fullName evidence="1">Ubiquitin-protein ligase e3a-related</fullName>
    </submittedName>
</protein>
<dbReference type="Gene3D" id="2.130.10.30">
    <property type="entry name" value="Regulator of chromosome condensation 1/beta-lactamase-inhibitor protein II"/>
    <property type="match status" value="1"/>
</dbReference>
<sequence>MNFHTIYKNHSKKQLFPDERLQDLKSNKIFTAALHQNGSVSIIDANGATKNYFAENNSPIVQMSIGSFAHLLLLTQDQRVYSYFTNNSSFQGGNENKETLSNGLYEIESLRNKKITQVLATQISSYCLSEDQDKSLYWWGYHPLRTTTGRPQIIAKNVDRIFGGCFWHMFFTKTDGSLYGDGLNTSSKVSPIPFQF</sequence>